<dbReference type="PANTHER" id="PTHR24567">
    <property type="entry name" value="CRP FAMILY TRANSCRIPTIONAL REGULATORY PROTEIN"/>
    <property type="match status" value="1"/>
</dbReference>
<keyword evidence="1" id="KW-0805">Transcription regulation</keyword>
<comment type="caution">
    <text evidence="7">The sequence shown here is derived from an EMBL/GenBank/DDBJ whole genome shotgun (WGS) entry which is preliminary data.</text>
</comment>
<dbReference type="InterPro" id="IPR036390">
    <property type="entry name" value="WH_DNA-bd_sf"/>
</dbReference>
<organism evidence="7 8">
    <name type="scientific">Paenibacillus agri</name>
    <dbReference type="NCBI Taxonomy" id="2744309"/>
    <lineage>
        <taxon>Bacteria</taxon>
        <taxon>Bacillati</taxon>
        <taxon>Bacillota</taxon>
        <taxon>Bacilli</taxon>
        <taxon>Bacillales</taxon>
        <taxon>Paenibacillaceae</taxon>
        <taxon>Paenibacillus</taxon>
    </lineage>
</organism>
<dbReference type="Pfam" id="PF13545">
    <property type="entry name" value="HTH_Crp_2"/>
    <property type="match status" value="1"/>
</dbReference>
<dbReference type="Proteomes" id="UP000564806">
    <property type="component" value="Unassembled WGS sequence"/>
</dbReference>
<keyword evidence="3" id="KW-0010">Activator</keyword>
<dbReference type="InterPro" id="IPR014710">
    <property type="entry name" value="RmlC-like_jellyroll"/>
</dbReference>
<dbReference type="PROSITE" id="PS51063">
    <property type="entry name" value="HTH_CRP_2"/>
    <property type="match status" value="1"/>
</dbReference>
<reference evidence="7" key="1">
    <citation type="submission" date="2020-06" db="EMBL/GenBank/DDBJ databases">
        <title>Paenibacillus sp. nov., isolated from soil.</title>
        <authorList>
            <person name="Seo Y.L."/>
        </authorList>
    </citation>
    <scope>NUCLEOTIDE SEQUENCE [LARGE SCALE GENOMIC DNA]</scope>
    <source>
        <strain evidence="7">JW14</strain>
    </source>
</reference>
<evidence type="ECO:0000313" key="7">
    <source>
        <dbReference type="EMBL" id="NUU62301.1"/>
    </source>
</evidence>
<dbReference type="SUPFAM" id="SSF46785">
    <property type="entry name" value="Winged helix' DNA-binding domain"/>
    <property type="match status" value="1"/>
</dbReference>
<dbReference type="InterPro" id="IPR018490">
    <property type="entry name" value="cNMP-bd_dom_sf"/>
</dbReference>
<dbReference type="InterPro" id="IPR050397">
    <property type="entry name" value="Env_Response_Regulators"/>
</dbReference>
<evidence type="ECO:0000256" key="4">
    <source>
        <dbReference type="ARBA" id="ARBA00023163"/>
    </source>
</evidence>
<dbReference type="PROSITE" id="PS50042">
    <property type="entry name" value="CNMP_BINDING_3"/>
    <property type="match status" value="1"/>
</dbReference>
<proteinExistence type="predicted"/>
<dbReference type="InterPro" id="IPR012318">
    <property type="entry name" value="HTH_CRP"/>
</dbReference>
<dbReference type="EMBL" id="JABWCS010000214">
    <property type="protein sequence ID" value="NUU62301.1"/>
    <property type="molecule type" value="Genomic_DNA"/>
</dbReference>
<evidence type="ECO:0000259" key="6">
    <source>
        <dbReference type="PROSITE" id="PS51063"/>
    </source>
</evidence>
<evidence type="ECO:0000256" key="1">
    <source>
        <dbReference type="ARBA" id="ARBA00023015"/>
    </source>
</evidence>
<accession>A0A850EWR8</accession>
<dbReference type="Pfam" id="PF00027">
    <property type="entry name" value="cNMP_binding"/>
    <property type="match status" value="1"/>
</dbReference>
<name>A0A850EWR8_9BACL</name>
<dbReference type="GO" id="GO:0003700">
    <property type="term" value="F:DNA-binding transcription factor activity"/>
    <property type="evidence" value="ECO:0007669"/>
    <property type="project" value="TreeGrafter"/>
</dbReference>
<dbReference type="RefSeq" id="WP_175372798.1">
    <property type="nucleotide sequence ID" value="NZ_JABWCS010000214.1"/>
</dbReference>
<dbReference type="CDD" id="cd00038">
    <property type="entry name" value="CAP_ED"/>
    <property type="match status" value="1"/>
</dbReference>
<evidence type="ECO:0000256" key="3">
    <source>
        <dbReference type="ARBA" id="ARBA00023159"/>
    </source>
</evidence>
<dbReference type="PANTHER" id="PTHR24567:SF26">
    <property type="entry name" value="REGULATORY PROTEIN YEIL"/>
    <property type="match status" value="1"/>
</dbReference>
<keyword evidence="4" id="KW-0804">Transcription</keyword>
<dbReference type="AlphaFoldDB" id="A0A850EWR8"/>
<keyword evidence="2" id="KW-0238">DNA-binding</keyword>
<keyword evidence="8" id="KW-1185">Reference proteome</keyword>
<dbReference type="SUPFAM" id="SSF51206">
    <property type="entry name" value="cAMP-binding domain-like"/>
    <property type="match status" value="1"/>
</dbReference>
<evidence type="ECO:0000256" key="2">
    <source>
        <dbReference type="ARBA" id="ARBA00023125"/>
    </source>
</evidence>
<evidence type="ECO:0000259" key="5">
    <source>
        <dbReference type="PROSITE" id="PS50042"/>
    </source>
</evidence>
<protein>
    <submittedName>
        <fullName evidence="7">Cyclic nucleotide-binding domain-containing protein</fullName>
    </submittedName>
</protein>
<gene>
    <name evidence="7" type="ORF">HPT30_18305</name>
</gene>
<feature type="domain" description="Cyclic nucleotide-binding" evidence="5">
    <location>
        <begin position="25"/>
        <end position="134"/>
    </location>
</feature>
<evidence type="ECO:0000313" key="8">
    <source>
        <dbReference type="Proteomes" id="UP000564806"/>
    </source>
</evidence>
<dbReference type="GO" id="GO:0005829">
    <property type="term" value="C:cytosol"/>
    <property type="evidence" value="ECO:0007669"/>
    <property type="project" value="TreeGrafter"/>
</dbReference>
<dbReference type="GO" id="GO:0003677">
    <property type="term" value="F:DNA binding"/>
    <property type="evidence" value="ECO:0007669"/>
    <property type="project" value="UniProtKB-KW"/>
</dbReference>
<dbReference type="Gene3D" id="2.60.120.10">
    <property type="entry name" value="Jelly Rolls"/>
    <property type="match status" value="1"/>
</dbReference>
<dbReference type="InterPro" id="IPR000595">
    <property type="entry name" value="cNMP-bd_dom"/>
</dbReference>
<feature type="domain" description="HTH crp-type" evidence="6">
    <location>
        <begin position="148"/>
        <end position="214"/>
    </location>
</feature>
<sequence length="223" mass="25754">MERSNLLNVKEAIKKADLTTILPPEVTPFLRVQEYNKNEWIIVSGEKLNYLYIVIEGKGAIMNSSEEGDLALIEHLENKEMMGDFEYFTKSNFVHSVMASQPASVLLIPIEIVNDHLMKSADFLLLMCKSMSEKLMKSSIKNARSLLYPPQQKLCKFIVQASEHSKSNTIYFKHKDVANEIGISERHLRRMLNELIDEEIIRKISKQLTILDMELLRKYSSFI</sequence>